<evidence type="ECO:0000313" key="2">
    <source>
        <dbReference type="Proteomes" id="UP000199400"/>
    </source>
</evidence>
<accession>A0A1I2J4S9</accession>
<keyword evidence="2" id="KW-1185">Reference proteome</keyword>
<sequence>MRFGPENVVVAMNVPASVSTLIVGGVAGGAGAAHQPGMVAFVRGFSGLAAGSFAARPLSSHHGFSFFESAEGPALSPNG</sequence>
<dbReference type="EMBL" id="FOMX01000133">
    <property type="protein sequence ID" value="SFF49544.1"/>
    <property type="molecule type" value="Genomic_DNA"/>
</dbReference>
<organism evidence="1 2">
    <name type="scientific">Nannocystis exedens</name>
    <dbReference type="NCBI Taxonomy" id="54"/>
    <lineage>
        <taxon>Bacteria</taxon>
        <taxon>Pseudomonadati</taxon>
        <taxon>Myxococcota</taxon>
        <taxon>Polyangia</taxon>
        <taxon>Nannocystales</taxon>
        <taxon>Nannocystaceae</taxon>
        <taxon>Nannocystis</taxon>
    </lineage>
</organism>
<dbReference type="Proteomes" id="UP000199400">
    <property type="component" value="Unassembled WGS sequence"/>
</dbReference>
<protein>
    <submittedName>
        <fullName evidence="1">Uncharacterized protein</fullName>
    </submittedName>
</protein>
<reference evidence="2" key="1">
    <citation type="submission" date="2016-10" db="EMBL/GenBank/DDBJ databases">
        <authorList>
            <person name="Varghese N."/>
            <person name="Submissions S."/>
        </authorList>
    </citation>
    <scope>NUCLEOTIDE SEQUENCE [LARGE SCALE GENOMIC DNA]</scope>
    <source>
        <strain evidence="2">ATCC 25963</strain>
    </source>
</reference>
<dbReference type="AlphaFoldDB" id="A0A1I2J4S9"/>
<name>A0A1I2J4S9_9BACT</name>
<proteinExistence type="predicted"/>
<evidence type="ECO:0000313" key="1">
    <source>
        <dbReference type="EMBL" id="SFF49544.1"/>
    </source>
</evidence>
<gene>
    <name evidence="1" type="ORF">SAMN02745121_09184</name>
</gene>